<dbReference type="Pfam" id="PF01694">
    <property type="entry name" value="Rhomboid"/>
    <property type="match status" value="1"/>
</dbReference>
<sequence>MTHPHNEAPINPLPPVVVALFLVLAGIELVIWLGGQGIIGGPAAVGWRSSMIESYGFSGRAFDWMLETGQTPPELMVRFVSYLFLHASFSHGLFAMVILLAMGKIVSEVLGALAFVTIFFLSGIMGAVAFGLISDDPWLIGAFPSVYGLIGGFTFLLWMRLGTAGANQYRAFSLIGMLLAVQLIFGVFFGGTNDWIADIAGFIVGFGLTVVLVPGGRAGVMARIRRR</sequence>
<keyword evidence="4" id="KW-0378">Hydrolase</keyword>
<name>A0A222E298_9RHOB</name>
<feature type="domain" description="Peptidase S54 rhomboid" evidence="9">
    <location>
        <begin position="76"/>
        <end position="213"/>
    </location>
</feature>
<evidence type="ECO:0000256" key="3">
    <source>
        <dbReference type="ARBA" id="ARBA00022692"/>
    </source>
</evidence>
<evidence type="ECO:0000256" key="1">
    <source>
        <dbReference type="ARBA" id="ARBA00004141"/>
    </source>
</evidence>
<dbReference type="GO" id="GO:0006508">
    <property type="term" value="P:proteolysis"/>
    <property type="evidence" value="ECO:0007669"/>
    <property type="project" value="UniProtKB-KW"/>
</dbReference>
<feature type="transmembrane region" description="Helical" evidence="8">
    <location>
        <begin position="195"/>
        <end position="220"/>
    </location>
</feature>
<evidence type="ECO:0000256" key="6">
    <source>
        <dbReference type="ARBA" id="ARBA00022989"/>
    </source>
</evidence>
<protein>
    <submittedName>
        <fullName evidence="10">Rhomboid family protein</fullName>
    </submittedName>
</protein>
<keyword evidence="7 8" id="KW-0472">Membrane</keyword>
<dbReference type="EMBL" id="CP022540">
    <property type="protein sequence ID" value="ASP20300.1"/>
    <property type="molecule type" value="Genomic_DNA"/>
</dbReference>
<keyword evidence="5" id="KW-0720">Serine protease</keyword>
<dbReference type="InterPro" id="IPR002610">
    <property type="entry name" value="Peptidase_S54_rhomboid-like"/>
</dbReference>
<dbReference type="RefSeq" id="WP_094034399.1">
    <property type="nucleotide sequence ID" value="NZ_CP022540.1"/>
</dbReference>
<dbReference type="PANTHER" id="PTHR22936">
    <property type="entry name" value="RHOMBOID-RELATED"/>
    <property type="match status" value="1"/>
</dbReference>
<evidence type="ECO:0000256" key="5">
    <source>
        <dbReference type="ARBA" id="ARBA00022825"/>
    </source>
</evidence>
<feature type="transmembrane region" description="Helical" evidence="8">
    <location>
        <begin position="109"/>
        <end position="132"/>
    </location>
</feature>
<gene>
    <name evidence="10" type="ORF">ANTHELSMS3_01605</name>
</gene>
<dbReference type="AlphaFoldDB" id="A0A222E298"/>
<proteinExistence type="predicted"/>
<dbReference type="PANTHER" id="PTHR22936:SF69">
    <property type="entry name" value="RHOMBOID-LIKE PROTEIN"/>
    <property type="match status" value="1"/>
</dbReference>
<dbReference type="KEGG" id="aht:ANTHELSMS3_01605"/>
<keyword evidence="3 8" id="KW-0812">Transmembrane</keyword>
<keyword evidence="11" id="KW-1185">Reference proteome</keyword>
<evidence type="ECO:0000259" key="9">
    <source>
        <dbReference type="Pfam" id="PF01694"/>
    </source>
</evidence>
<dbReference type="InterPro" id="IPR035952">
    <property type="entry name" value="Rhomboid-like_sf"/>
</dbReference>
<evidence type="ECO:0000313" key="11">
    <source>
        <dbReference type="Proteomes" id="UP000203589"/>
    </source>
</evidence>
<feature type="transmembrane region" description="Helical" evidence="8">
    <location>
        <begin position="171"/>
        <end position="189"/>
    </location>
</feature>
<accession>A0A222E298</accession>
<dbReference type="SUPFAM" id="SSF144091">
    <property type="entry name" value="Rhomboid-like"/>
    <property type="match status" value="1"/>
</dbReference>
<organism evidence="10 11">
    <name type="scientific">Antarctobacter heliothermus</name>
    <dbReference type="NCBI Taxonomy" id="74033"/>
    <lineage>
        <taxon>Bacteria</taxon>
        <taxon>Pseudomonadati</taxon>
        <taxon>Pseudomonadota</taxon>
        <taxon>Alphaproteobacteria</taxon>
        <taxon>Rhodobacterales</taxon>
        <taxon>Roseobacteraceae</taxon>
        <taxon>Antarctobacter</taxon>
    </lineage>
</organism>
<dbReference type="OrthoDB" id="7836448at2"/>
<evidence type="ECO:0000256" key="8">
    <source>
        <dbReference type="SAM" id="Phobius"/>
    </source>
</evidence>
<reference evidence="10 11" key="1">
    <citation type="submission" date="2017-07" db="EMBL/GenBank/DDBJ databases">
        <title>Genome Sequence of Antarctobacter heliothermus Strain SMS3 Isolated from a culture of the Diatom Skeletonema marinoi.</title>
        <authorList>
            <person name="Topel M."/>
            <person name="Pinder M.I.M."/>
            <person name="Johansson O.N."/>
            <person name="Kourtchenko O."/>
            <person name="Godhe A."/>
            <person name="Clarke A.K."/>
        </authorList>
    </citation>
    <scope>NUCLEOTIDE SEQUENCE [LARGE SCALE GENOMIC DNA]</scope>
    <source>
        <strain evidence="10 11">SMS3</strain>
    </source>
</reference>
<dbReference type="Gene3D" id="1.20.1540.10">
    <property type="entry name" value="Rhomboid-like"/>
    <property type="match status" value="1"/>
</dbReference>
<dbReference type="GO" id="GO:0016020">
    <property type="term" value="C:membrane"/>
    <property type="evidence" value="ECO:0007669"/>
    <property type="project" value="UniProtKB-SubCell"/>
</dbReference>
<keyword evidence="6 8" id="KW-1133">Transmembrane helix</keyword>
<dbReference type="GO" id="GO:0004252">
    <property type="term" value="F:serine-type endopeptidase activity"/>
    <property type="evidence" value="ECO:0007669"/>
    <property type="project" value="InterPro"/>
</dbReference>
<feature type="transmembrane region" description="Helical" evidence="8">
    <location>
        <begin position="12"/>
        <end position="33"/>
    </location>
</feature>
<dbReference type="InterPro" id="IPR022764">
    <property type="entry name" value="Peptidase_S54_rhomboid_dom"/>
</dbReference>
<feature type="transmembrane region" description="Helical" evidence="8">
    <location>
        <begin position="79"/>
        <end position="102"/>
    </location>
</feature>
<evidence type="ECO:0000256" key="7">
    <source>
        <dbReference type="ARBA" id="ARBA00023136"/>
    </source>
</evidence>
<evidence type="ECO:0000256" key="2">
    <source>
        <dbReference type="ARBA" id="ARBA00022670"/>
    </source>
</evidence>
<feature type="transmembrane region" description="Helical" evidence="8">
    <location>
        <begin position="138"/>
        <end position="159"/>
    </location>
</feature>
<keyword evidence="2" id="KW-0645">Protease</keyword>
<evidence type="ECO:0000256" key="4">
    <source>
        <dbReference type="ARBA" id="ARBA00022801"/>
    </source>
</evidence>
<comment type="subcellular location">
    <subcellularLocation>
        <location evidence="1">Membrane</location>
        <topology evidence="1">Multi-pass membrane protein</topology>
    </subcellularLocation>
</comment>
<dbReference type="Proteomes" id="UP000203589">
    <property type="component" value="Chromosome"/>
</dbReference>
<evidence type="ECO:0000313" key="10">
    <source>
        <dbReference type="EMBL" id="ASP20300.1"/>
    </source>
</evidence>